<protein>
    <submittedName>
        <fullName evidence="2">Uncharacterized protein</fullName>
    </submittedName>
</protein>
<comment type="caution">
    <text evidence="2">The sequence shown here is derived from an EMBL/GenBank/DDBJ whole genome shotgun (WGS) entry which is preliminary data.</text>
</comment>
<feature type="compositionally biased region" description="Basic and acidic residues" evidence="1">
    <location>
        <begin position="123"/>
        <end position="138"/>
    </location>
</feature>
<organism evidence="2 3">
    <name type="scientific">Myriangium duriaei CBS 260.36</name>
    <dbReference type="NCBI Taxonomy" id="1168546"/>
    <lineage>
        <taxon>Eukaryota</taxon>
        <taxon>Fungi</taxon>
        <taxon>Dikarya</taxon>
        <taxon>Ascomycota</taxon>
        <taxon>Pezizomycotina</taxon>
        <taxon>Dothideomycetes</taxon>
        <taxon>Dothideomycetidae</taxon>
        <taxon>Myriangiales</taxon>
        <taxon>Myriangiaceae</taxon>
        <taxon>Myriangium</taxon>
    </lineage>
</organism>
<accession>A0A9P4JDI5</accession>
<name>A0A9P4JDI5_9PEZI</name>
<dbReference type="Proteomes" id="UP000799439">
    <property type="component" value="Unassembled WGS sequence"/>
</dbReference>
<feature type="compositionally biased region" description="Polar residues" evidence="1">
    <location>
        <begin position="43"/>
        <end position="52"/>
    </location>
</feature>
<evidence type="ECO:0000313" key="3">
    <source>
        <dbReference type="Proteomes" id="UP000799439"/>
    </source>
</evidence>
<dbReference type="AlphaFoldDB" id="A0A9P4JDI5"/>
<reference evidence="2" key="1">
    <citation type="journal article" date="2020" name="Stud. Mycol.">
        <title>101 Dothideomycetes genomes: a test case for predicting lifestyles and emergence of pathogens.</title>
        <authorList>
            <person name="Haridas S."/>
            <person name="Albert R."/>
            <person name="Binder M."/>
            <person name="Bloem J."/>
            <person name="Labutti K."/>
            <person name="Salamov A."/>
            <person name="Andreopoulos B."/>
            <person name="Baker S."/>
            <person name="Barry K."/>
            <person name="Bills G."/>
            <person name="Bluhm B."/>
            <person name="Cannon C."/>
            <person name="Castanera R."/>
            <person name="Culley D."/>
            <person name="Daum C."/>
            <person name="Ezra D."/>
            <person name="Gonzalez J."/>
            <person name="Henrissat B."/>
            <person name="Kuo A."/>
            <person name="Liang C."/>
            <person name="Lipzen A."/>
            <person name="Lutzoni F."/>
            <person name="Magnuson J."/>
            <person name="Mondo S."/>
            <person name="Nolan M."/>
            <person name="Ohm R."/>
            <person name="Pangilinan J."/>
            <person name="Park H.-J."/>
            <person name="Ramirez L."/>
            <person name="Alfaro M."/>
            <person name="Sun H."/>
            <person name="Tritt A."/>
            <person name="Yoshinaga Y."/>
            <person name="Zwiers L.-H."/>
            <person name="Turgeon B."/>
            <person name="Goodwin S."/>
            <person name="Spatafora J."/>
            <person name="Crous P."/>
            <person name="Grigoriev I."/>
        </authorList>
    </citation>
    <scope>NUCLEOTIDE SEQUENCE</scope>
    <source>
        <strain evidence="2">CBS 260.36</strain>
    </source>
</reference>
<feature type="compositionally biased region" description="Low complexity" evidence="1">
    <location>
        <begin position="53"/>
        <end position="63"/>
    </location>
</feature>
<feature type="compositionally biased region" description="Basic and acidic residues" evidence="1">
    <location>
        <begin position="10"/>
        <end position="27"/>
    </location>
</feature>
<dbReference type="OrthoDB" id="3878511at2759"/>
<gene>
    <name evidence="2" type="ORF">K461DRAFT_289383</name>
</gene>
<dbReference type="EMBL" id="ML996081">
    <property type="protein sequence ID" value="KAF2157023.1"/>
    <property type="molecule type" value="Genomic_DNA"/>
</dbReference>
<sequence length="138" mass="14767">MSSPTGSPWSDRRGMFQKGKEVHEPHKPVFTSEGVADAVRRASVSSTGSMDKTTSNTTNGGTSPTDQRRRSSTASGLFGNLTQHKRGSEDYSQRRASHSDQSAQGGIFGNWYQNTFKGAGKPAGDKVKGADGKRGVME</sequence>
<feature type="region of interest" description="Disordered" evidence="1">
    <location>
        <begin position="1"/>
        <end position="138"/>
    </location>
</feature>
<evidence type="ECO:0000313" key="2">
    <source>
        <dbReference type="EMBL" id="KAF2157023.1"/>
    </source>
</evidence>
<proteinExistence type="predicted"/>
<evidence type="ECO:0000256" key="1">
    <source>
        <dbReference type="SAM" id="MobiDB-lite"/>
    </source>
</evidence>
<keyword evidence="3" id="KW-1185">Reference proteome</keyword>